<feature type="non-terminal residue" evidence="7">
    <location>
        <position position="1"/>
    </location>
</feature>
<feature type="non-terminal residue" evidence="7">
    <location>
        <position position="171"/>
    </location>
</feature>
<keyword evidence="4 6" id="KW-1133">Transmembrane helix</keyword>
<evidence type="ECO:0000256" key="1">
    <source>
        <dbReference type="ARBA" id="ARBA00004141"/>
    </source>
</evidence>
<organism evidence="7 8">
    <name type="scientific">Pristionchus mayeri</name>
    <dbReference type="NCBI Taxonomy" id="1317129"/>
    <lineage>
        <taxon>Eukaryota</taxon>
        <taxon>Metazoa</taxon>
        <taxon>Ecdysozoa</taxon>
        <taxon>Nematoda</taxon>
        <taxon>Chromadorea</taxon>
        <taxon>Rhabditida</taxon>
        <taxon>Rhabditina</taxon>
        <taxon>Diplogasteromorpha</taxon>
        <taxon>Diplogasteroidea</taxon>
        <taxon>Neodiplogasteridae</taxon>
        <taxon>Pristionchus</taxon>
    </lineage>
</organism>
<accession>A0AAN5CKM5</accession>
<evidence type="ECO:0000256" key="4">
    <source>
        <dbReference type="ARBA" id="ARBA00022989"/>
    </source>
</evidence>
<dbReference type="GO" id="GO:0016020">
    <property type="term" value="C:membrane"/>
    <property type="evidence" value="ECO:0007669"/>
    <property type="project" value="UniProtKB-SubCell"/>
</dbReference>
<comment type="subcellular location">
    <subcellularLocation>
        <location evidence="1">Membrane</location>
        <topology evidence="1">Multi-pass membrane protein</topology>
    </subcellularLocation>
</comment>
<dbReference type="Proteomes" id="UP001328107">
    <property type="component" value="Unassembled WGS sequence"/>
</dbReference>
<name>A0AAN5CKM5_9BILA</name>
<evidence type="ECO:0000313" key="7">
    <source>
        <dbReference type="EMBL" id="GMR46147.1"/>
    </source>
</evidence>
<protein>
    <recommendedName>
        <fullName evidence="9">G protein-coupled receptor</fullName>
    </recommendedName>
</protein>
<evidence type="ECO:0000256" key="6">
    <source>
        <dbReference type="SAM" id="Phobius"/>
    </source>
</evidence>
<dbReference type="EMBL" id="BTRK01000004">
    <property type="protein sequence ID" value="GMR46147.1"/>
    <property type="molecule type" value="Genomic_DNA"/>
</dbReference>
<dbReference type="Pfam" id="PF10317">
    <property type="entry name" value="7TM_GPCR_Srd"/>
    <property type="match status" value="1"/>
</dbReference>
<keyword evidence="5 6" id="KW-0472">Membrane</keyword>
<dbReference type="AlphaFoldDB" id="A0AAN5CKM5"/>
<dbReference type="PANTHER" id="PTHR22945">
    <property type="entry name" value="SERPENTINE RECEPTOR, CLASS D DELTA"/>
    <property type="match status" value="1"/>
</dbReference>
<evidence type="ECO:0000256" key="2">
    <source>
        <dbReference type="ARBA" id="ARBA00009166"/>
    </source>
</evidence>
<proteinExistence type="inferred from homology"/>
<dbReference type="PANTHER" id="PTHR22945:SF40">
    <property type="entry name" value="SERPENTINE RECEPTOR, CLASS D (DELTA)-RELATED"/>
    <property type="match status" value="1"/>
</dbReference>
<gene>
    <name evidence="7" type="ORF">PMAYCL1PPCAC_16342</name>
</gene>
<feature type="transmembrane region" description="Helical" evidence="6">
    <location>
        <begin position="94"/>
        <end position="113"/>
    </location>
</feature>
<feature type="transmembrane region" description="Helical" evidence="6">
    <location>
        <begin position="145"/>
        <end position="166"/>
    </location>
</feature>
<evidence type="ECO:0000313" key="8">
    <source>
        <dbReference type="Proteomes" id="UP001328107"/>
    </source>
</evidence>
<dbReference type="InterPro" id="IPR019421">
    <property type="entry name" value="7TM_GPCR_serpentine_rcpt_Srd"/>
</dbReference>
<keyword evidence="3 6" id="KW-0812">Transmembrane</keyword>
<feature type="transmembrane region" description="Helical" evidence="6">
    <location>
        <begin position="54"/>
        <end position="74"/>
    </location>
</feature>
<evidence type="ECO:0000256" key="3">
    <source>
        <dbReference type="ARBA" id="ARBA00022692"/>
    </source>
</evidence>
<reference evidence="8" key="1">
    <citation type="submission" date="2022-10" db="EMBL/GenBank/DDBJ databases">
        <title>Genome assembly of Pristionchus species.</title>
        <authorList>
            <person name="Yoshida K."/>
            <person name="Sommer R.J."/>
        </authorList>
    </citation>
    <scope>NUCLEOTIDE SEQUENCE [LARGE SCALE GENOMIC DNA]</scope>
    <source>
        <strain evidence="8">RS5460</strain>
    </source>
</reference>
<dbReference type="InterPro" id="IPR050920">
    <property type="entry name" value="Nematode_rcpt-like_delta"/>
</dbReference>
<comment type="caution">
    <text evidence="7">The sequence shown here is derived from an EMBL/GenBank/DDBJ whole genome shotgun (WGS) entry which is preliminary data.</text>
</comment>
<comment type="similarity">
    <text evidence="2">Belongs to the nematode receptor-like protein srd family.</text>
</comment>
<sequence>KEYAVVLLHTSLIELASVISHALVDGRLFIHSESVFCISSGPCHLISESFCSIVVGYMNVNIINSTAVIALSFWYRMRIVQLKGVVGRAKLHVLIFLLFCLYLPHIVTFHSWLSPKSVLEKKLRLFYDVNEAYGLHGFVDITEPIPAALVAYLVIFPYSLTIYIIFARQKV</sequence>
<evidence type="ECO:0000256" key="5">
    <source>
        <dbReference type="ARBA" id="ARBA00023136"/>
    </source>
</evidence>
<keyword evidence="8" id="KW-1185">Reference proteome</keyword>
<evidence type="ECO:0008006" key="9">
    <source>
        <dbReference type="Google" id="ProtNLM"/>
    </source>
</evidence>